<keyword evidence="8" id="KW-0747">Spliceosome</keyword>
<dbReference type="FunFam" id="3.30.40.10:FF:000045">
    <property type="entry name" value="RING finger protein 113A"/>
    <property type="match status" value="1"/>
</dbReference>
<comment type="subunit">
    <text evidence="3 8">Associated with the spliceosome.</text>
</comment>
<evidence type="ECO:0000313" key="14">
    <source>
        <dbReference type="Proteomes" id="UP000019484"/>
    </source>
</evidence>
<evidence type="ECO:0000256" key="4">
    <source>
        <dbReference type="ARBA" id="ARBA00022723"/>
    </source>
</evidence>
<keyword evidence="8" id="KW-0539">Nucleus</keyword>
<dbReference type="GeneID" id="19162219"/>
<dbReference type="RefSeq" id="XP_007726420.1">
    <property type="nucleotide sequence ID" value="XM_007728230.1"/>
</dbReference>
<evidence type="ECO:0000256" key="7">
    <source>
        <dbReference type="PROSITE-ProRule" id="PRU00723"/>
    </source>
</evidence>
<dbReference type="OrthoDB" id="25761at2759"/>
<keyword evidence="8" id="KW-0507">mRNA processing</keyword>
<dbReference type="InterPro" id="IPR013083">
    <property type="entry name" value="Znf_RING/FYVE/PHD"/>
</dbReference>
<dbReference type="GO" id="GO:0034247">
    <property type="term" value="P:snoRNA splicing"/>
    <property type="evidence" value="ECO:0007669"/>
    <property type="project" value="TreeGrafter"/>
</dbReference>
<comment type="subcellular location">
    <subcellularLocation>
        <location evidence="8">Nucleus</location>
    </subcellularLocation>
</comment>
<gene>
    <name evidence="13" type="ORF">A1O1_07360</name>
</gene>
<evidence type="ECO:0000259" key="12">
    <source>
        <dbReference type="PROSITE" id="PS50103"/>
    </source>
</evidence>
<dbReference type="SUPFAM" id="SSF57850">
    <property type="entry name" value="RING/U-box"/>
    <property type="match status" value="1"/>
</dbReference>
<dbReference type="Proteomes" id="UP000019484">
    <property type="component" value="Unassembled WGS sequence"/>
</dbReference>
<name>W9YN90_9EURO</name>
<dbReference type="GO" id="GO:0006397">
    <property type="term" value="P:mRNA processing"/>
    <property type="evidence" value="ECO:0007669"/>
    <property type="project" value="UniProtKB-KW"/>
</dbReference>
<evidence type="ECO:0000256" key="1">
    <source>
        <dbReference type="ARBA" id="ARBA00003777"/>
    </source>
</evidence>
<sequence>MEEPQPASELPQFTFKKRNVKSKSTIRKREATPPPDDSDSGFSSSDDDEGRQIKRRRKNAGLTASSSEIPKPRAAVDEQTIAAAVAAPTNRDDATKRSDWYDEDGDKKPATAPARSSDASAPDGTYKGVANYQSFIPKNPDRAGKQVGPVKSSSNVRTITVTDFAPDVCKDYKQTGFCGFGDSCKFLHAREDYKQGWQLDREWEVDTKGKKLSGKTVASANRKAQTGQDDDDDDALLEKIPFACIICKKPYTNPVVTKCGHYFCEACALKRYRKDPSCAACGSGTNGVLNVAKKLNRLLERKREREKMKKEKAIEAGEAVEDDV</sequence>
<proteinExistence type="inferred from homology"/>
<dbReference type="Gene3D" id="3.30.40.10">
    <property type="entry name" value="Zinc/RING finger domain, C3HC4 (zinc finger)"/>
    <property type="match status" value="1"/>
</dbReference>
<comment type="caution">
    <text evidence="13">The sequence shown here is derived from an EMBL/GenBank/DDBJ whole genome shotgun (WGS) entry which is preliminary data.</text>
</comment>
<evidence type="ECO:0000256" key="6">
    <source>
        <dbReference type="ARBA" id="ARBA00022833"/>
    </source>
</evidence>
<keyword evidence="9" id="KW-0175">Coiled coil</keyword>
<feature type="compositionally biased region" description="Polar residues" evidence="10">
    <location>
        <begin position="216"/>
        <end position="227"/>
    </location>
</feature>
<evidence type="ECO:0000256" key="10">
    <source>
        <dbReference type="SAM" id="MobiDB-lite"/>
    </source>
</evidence>
<dbReference type="PROSITE" id="PS50089">
    <property type="entry name" value="ZF_RING_2"/>
    <property type="match status" value="1"/>
</dbReference>
<keyword evidence="5 7" id="KW-0863">Zinc-finger</keyword>
<dbReference type="Gene3D" id="4.10.1000.10">
    <property type="entry name" value="Zinc finger, CCCH-type"/>
    <property type="match status" value="1"/>
</dbReference>
<dbReference type="PANTHER" id="PTHR12930">
    <property type="entry name" value="ZINC FINGER PROTEIN 183"/>
    <property type="match status" value="1"/>
</dbReference>
<dbReference type="SMART" id="SM00184">
    <property type="entry name" value="RING"/>
    <property type="match status" value="1"/>
</dbReference>
<dbReference type="STRING" id="1182541.W9YN90"/>
<feature type="domain" description="C3H1-type" evidence="12">
    <location>
        <begin position="163"/>
        <end position="191"/>
    </location>
</feature>
<keyword evidence="8" id="KW-0508">mRNA splicing</keyword>
<comment type="similarity">
    <text evidence="2 8">Belongs to the CWC24 family.</text>
</comment>
<feature type="region of interest" description="Disordered" evidence="10">
    <location>
        <begin position="210"/>
        <end position="231"/>
    </location>
</feature>
<dbReference type="PANTHER" id="PTHR12930:SF0">
    <property type="entry name" value="RING FINGER PROTEIN 113B"/>
    <property type="match status" value="1"/>
</dbReference>
<evidence type="ECO:0000256" key="2">
    <source>
        <dbReference type="ARBA" id="ARBA00009161"/>
    </source>
</evidence>
<keyword evidence="8" id="KW-0238">DNA-binding</keyword>
<feature type="coiled-coil region" evidence="9">
    <location>
        <begin position="289"/>
        <end position="316"/>
    </location>
</feature>
<dbReference type="PROSITE" id="PS00518">
    <property type="entry name" value="ZF_RING_1"/>
    <property type="match status" value="1"/>
</dbReference>
<comment type="function">
    <text evidence="1 8">Involved in pre-mRNA splicing.</text>
</comment>
<dbReference type="AlphaFoldDB" id="W9YN90"/>
<feature type="domain" description="RING-type" evidence="11">
    <location>
        <begin position="244"/>
        <end position="281"/>
    </location>
</feature>
<evidence type="ECO:0000256" key="8">
    <source>
        <dbReference type="RuleBase" id="RU367110"/>
    </source>
</evidence>
<evidence type="ECO:0000313" key="13">
    <source>
        <dbReference type="EMBL" id="EXJ83734.1"/>
    </source>
</evidence>
<dbReference type="InterPro" id="IPR000571">
    <property type="entry name" value="Znf_CCCH"/>
</dbReference>
<dbReference type="SMART" id="SM00356">
    <property type="entry name" value="ZnF_C3H1"/>
    <property type="match status" value="1"/>
</dbReference>
<accession>W9YN90</accession>
<dbReference type="GO" id="GO:0005684">
    <property type="term" value="C:U2-type spliceosomal complex"/>
    <property type="evidence" value="ECO:0007669"/>
    <property type="project" value="TreeGrafter"/>
</dbReference>
<organism evidence="13 14">
    <name type="scientific">Capronia coronata CBS 617.96</name>
    <dbReference type="NCBI Taxonomy" id="1182541"/>
    <lineage>
        <taxon>Eukaryota</taxon>
        <taxon>Fungi</taxon>
        <taxon>Dikarya</taxon>
        <taxon>Ascomycota</taxon>
        <taxon>Pezizomycotina</taxon>
        <taxon>Eurotiomycetes</taxon>
        <taxon>Chaetothyriomycetidae</taxon>
        <taxon>Chaetothyriales</taxon>
        <taxon>Herpotrichiellaceae</taxon>
        <taxon>Capronia</taxon>
    </lineage>
</organism>
<dbReference type="InterPro" id="IPR017907">
    <property type="entry name" value="Znf_RING_CS"/>
</dbReference>
<feature type="compositionally biased region" description="Low complexity" evidence="10">
    <location>
        <begin position="110"/>
        <end position="122"/>
    </location>
</feature>
<protein>
    <recommendedName>
        <fullName evidence="8">Pre-mRNA-splicing factor CWC24</fullName>
    </recommendedName>
</protein>
<dbReference type="GO" id="GO:0003677">
    <property type="term" value="F:DNA binding"/>
    <property type="evidence" value="ECO:0007669"/>
    <property type="project" value="UniProtKB-UniRule"/>
</dbReference>
<keyword evidence="4 7" id="KW-0479">Metal-binding</keyword>
<dbReference type="InterPro" id="IPR039971">
    <property type="entry name" value="CWC24-like"/>
</dbReference>
<feature type="compositionally biased region" description="Basic and acidic residues" evidence="10">
    <location>
        <begin position="90"/>
        <end position="109"/>
    </location>
</feature>
<keyword evidence="6 7" id="KW-0862">Zinc</keyword>
<dbReference type="GO" id="GO:0008270">
    <property type="term" value="F:zinc ion binding"/>
    <property type="evidence" value="ECO:0007669"/>
    <property type="project" value="UniProtKB-KW"/>
</dbReference>
<dbReference type="CDD" id="cd16539">
    <property type="entry name" value="RING-HC_RNF113A_B"/>
    <property type="match status" value="1"/>
</dbReference>
<reference evidence="13 14" key="1">
    <citation type="submission" date="2013-03" db="EMBL/GenBank/DDBJ databases">
        <title>The Genome Sequence of Capronia coronata CBS 617.96.</title>
        <authorList>
            <consortium name="The Broad Institute Genomics Platform"/>
            <person name="Cuomo C."/>
            <person name="de Hoog S."/>
            <person name="Gorbushina A."/>
            <person name="Walker B."/>
            <person name="Young S.K."/>
            <person name="Zeng Q."/>
            <person name="Gargeya S."/>
            <person name="Fitzgerald M."/>
            <person name="Haas B."/>
            <person name="Abouelleil A."/>
            <person name="Allen A.W."/>
            <person name="Alvarado L."/>
            <person name="Arachchi H.M."/>
            <person name="Berlin A.M."/>
            <person name="Chapman S.B."/>
            <person name="Gainer-Dewar J."/>
            <person name="Goldberg J."/>
            <person name="Griggs A."/>
            <person name="Gujja S."/>
            <person name="Hansen M."/>
            <person name="Howarth C."/>
            <person name="Imamovic A."/>
            <person name="Ireland A."/>
            <person name="Larimer J."/>
            <person name="McCowan C."/>
            <person name="Murphy C."/>
            <person name="Pearson M."/>
            <person name="Poon T.W."/>
            <person name="Priest M."/>
            <person name="Roberts A."/>
            <person name="Saif S."/>
            <person name="Shea T."/>
            <person name="Sisk P."/>
            <person name="Sykes S."/>
            <person name="Wortman J."/>
            <person name="Nusbaum C."/>
            <person name="Birren B."/>
        </authorList>
    </citation>
    <scope>NUCLEOTIDE SEQUENCE [LARGE SCALE GENOMIC DNA]</scope>
    <source>
        <strain evidence="13 14">CBS 617.96</strain>
    </source>
</reference>
<dbReference type="EMBL" id="AMWN01000006">
    <property type="protein sequence ID" value="EXJ83734.1"/>
    <property type="molecule type" value="Genomic_DNA"/>
</dbReference>
<feature type="zinc finger region" description="C3H1-type" evidence="7">
    <location>
        <begin position="163"/>
        <end position="191"/>
    </location>
</feature>
<evidence type="ECO:0000259" key="11">
    <source>
        <dbReference type="PROSITE" id="PS50089"/>
    </source>
</evidence>
<dbReference type="HOGENOM" id="CLU_050460_0_0_1"/>
<evidence type="ECO:0000256" key="9">
    <source>
        <dbReference type="SAM" id="Coils"/>
    </source>
</evidence>
<evidence type="ECO:0000256" key="5">
    <source>
        <dbReference type="ARBA" id="ARBA00022771"/>
    </source>
</evidence>
<dbReference type="Pfam" id="PF00642">
    <property type="entry name" value="zf-CCCH"/>
    <property type="match status" value="1"/>
</dbReference>
<dbReference type="InterPro" id="IPR036855">
    <property type="entry name" value="Znf_CCCH_sf"/>
</dbReference>
<dbReference type="InterPro" id="IPR027370">
    <property type="entry name" value="Znf-RING_euk"/>
</dbReference>
<feature type="compositionally biased region" description="Basic residues" evidence="10">
    <location>
        <begin position="15"/>
        <end position="26"/>
    </location>
</feature>
<dbReference type="eggNOG" id="KOG1813">
    <property type="taxonomic scope" value="Eukaryota"/>
</dbReference>
<dbReference type="PROSITE" id="PS50103">
    <property type="entry name" value="ZF_C3H1"/>
    <property type="match status" value="1"/>
</dbReference>
<keyword evidence="14" id="KW-1185">Reference proteome</keyword>
<feature type="region of interest" description="Disordered" evidence="10">
    <location>
        <begin position="1"/>
        <end position="128"/>
    </location>
</feature>
<dbReference type="InterPro" id="IPR001841">
    <property type="entry name" value="Znf_RING"/>
</dbReference>
<dbReference type="Pfam" id="PF13445">
    <property type="entry name" value="zf-RING_UBOX"/>
    <property type="match status" value="1"/>
</dbReference>
<evidence type="ECO:0000256" key="3">
    <source>
        <dbReference type="ARBA" id="ARBA00011524"/>
    </source>
</evidence>
<dbReference type="SUPFAM" id="SSF90229">
    <property type="entry name" value="CCCH zinc finger"/>
    <property type="match status" value="1"/>
</dbReference>